<dbReference type="GO" id="GO:0005737">
    <property type="term" value="C:cytoplasm"/>
    <property type="evidence" value="ECO:0007669"/>
    <property type="project" value="InterPro"/>
</dbReference>
<organism evidence="3 4">
    <name type="scientific">Thermoproteota archaeon</name>
    <dbReference type="NCBI Taxonomy" id="2056631"/>
    <lineage>
        <taxon>Archaea</taxon>
        <taxon>Thermoproteota</taxon>
    </lineage>
</organism>
<protein>
    <recommendedName>
        <fullName evidence="5">Fucose isomerase</fullName>
    </recommendedName>
</protein>
<dbReference type="SUPFAM" id="SSF53743">
    <property type="entry name" value="FucI/AraA N-terminal and middle domains"/>
    <property type="match status" value="1"/>
</dbReference>
<dbReference type="PANTHER" id="PTHR36120:SF2">
    <property type="entry name" value="FUCOSE ISOMERASE"/>
    <property type="match status" value="1"/>
</dbReference>
<dbReference type="GO" id="GO:0005996">
    <property type="term" value="P:monosaccharide metabolic process"/>
    <property type="evidence" value="ECO:0007669"/>
    <property type="project" value="InterPro"/>
</dbReference>
<comment type="caution">
    <text evidence="3">The sequence shown here is derived from an EMBL/GenBank/DDBJ whole genome shotgun (WGS) entry which is preliminary data.</text>
</comment>
<name>A0A497EM21_9CREN</name>
<gene>
    <name evidence="3" type="ORF">DRJ31_08220</name>
</gene>
<evidence type="ECO:0000256" key="2">
    <source>
        <dbReference type="ARBA" id="ARBA00023277"/>
    </source>
</evidence>
<evidence type="ECO:0008006" key="5">
    <source>
        <dbReference type="Google" id="ProtNLM"/>
    </source>
</evidence>
<feature type="non-terminal residue" evidence="3">
    <location>
        <position position="1"/>
    </location>
</feature>
<evidence type="ECO:0000313" key="4">
    <source>
        <dbReference type="Proteomes" id="UP000278475"/>
    </source>
</evidence>
<evidence type="ECO:0000313" key="3">
    <source>
        <dbReference type="EMBL" id="RLE47847.1"/>
    </source>
</evidence>
<evidence type="ECO:0000256" key="1">
    <source>
        <dbReference type="ARBA" id="ARBA00023235"/>
    </source>
</evidence>
<keyword evidence="1" id="KW-0413">Isomerase</keyword>
<proteinExistence type="predicted"/>
<dbReference type="Proteomes" id="UP000278475">
    <property type="component" value="Unassembled WGS sequence"/>
</dbReference>
<dbReference type="GO" id="GO:0016861">
    <property type="term" value="F:intramolecular oxidoreductase activity, interconverting aldoses and ketoses"/>
    <property type="evidence" value="ECO:0007669"/>
    <property type="project" value="InterPro"/>
</dbReference>
<dbReference type="PANTHER" id="PTHR36120">
    <property type="entry name" value="FUCOSE ISOMERASE"/>
    <property type="match status" value="1"/>
</dbReference>
<keyword evidence="2" id="KW-0119">Carbohydrate metabolism</keyword>
<dbReference type="EMBL" id="QMQV01000102">
    <property type="protein sequence ID" value="RLE47847.1"/>
    <property type="molecule type" value="Genomic_DNA"/>
</dbReference>
<sequence length="258" mass="29357">ISSFKRKIGGEIKKISTTRIEEVIREISREKLPYEVKKIINKIDSREIPRETLRKCLDLYLAMKRIIQEEKVNAVAIDCFPIILNLQITPCLAVSLLNSEGIPCACEADLRSLLLLILAREITDKSGWIGNPSTIINDNEMIFAHCTAALDILTESRLFTHFETKKPCAVSGKIKPGVYTLLGLSYDYNIMTSKLVEVTDSGLLSEKRCRLQIMLKRIDGKVFSTDNLIANHHVLINGDIREIASLVSWFYQIKYIEW</sequence>
<accession>A0A497EM21</accession>
<reference evidence="3 4" key="1">
    <citation type="submission" date="2018-06" db="EMBL/GenBank/DDBJ databases">
        <title>Extensive metabolic versatility and redundancy in microbially diverse, dynamic hydrothermal sediments.</title>
        <authorList>
            <person name="Dombrowski N."/>
            <person name="Teske A."/>
            <person name="Baker B.J."/>
        </authorList>
    </citation>
    <scope>NUCLEOTIDE SEQUENCE [LARGE SCALE GENOMIC DNA]</scope>
    <source>
        <strain evidence="3">B66_G16</strain>
    </source>
</reference>
<dbReference type="InterPro" id="IPR009015">
    <property type="entry name" value="Fucose_isomerase_N/cen_sf"/>
</dbReference>
<dbReference type="AlphaFoldDB" id="A0A497EM21"/>